<sequence>MLVKRVKTEDVKDDDMSEEQHRRRRRHYCRYPPPALFTAAGFDATVAHRGPGRCRTEPDASTPPPPQAPPVRRVMGVRQQQRGVGAAWEEQTAGGGGGGEGGGGGARQGFHLQRSGQDHLHPAGLQSPQHSGASGPHHRMTLQYKASERSQFKQLFRKITL</sequence>
<protein>
    <submittedName>
        <fullName evidence="2">Uncharacterized protein</fullName>
    </submittedName>
</protein>
<accession>D8TLG1</accession>
<organism evidence="3">
    <name type="scientific">Volvox carteri f. nagariensis</name>
    <dbReference type="NCBI Taxonomy" id="3068"/>
    <lineage>
        <taxon>Eukaryota</taxon>
        <taxon>Viridiplantae</taxon>
        <taxon>Chlorophyta</taxon>
        <taxon>core chlorophytes</taxon>
        <taxon>Chlorophyceae</taxon>
        <taxon>CS clade</taxon>
        <taxon>Chlamydomonadales</taxon>
        <taxon>Volvocaceae</taxon>
        <taxon>Volvox</taxon>
    </lineage>
</organism>
<dbReference type="AlphaFoldDB" id="D8TLG1"/>
<dbReference type="RefSeq" id="XP_002947137.1">
    <property type="nucleotide sequence ID" value="XM_002947091.1"/>
</dbReference>
<dbReference type="EMBL" id="GL378326">
    <property type="protein sequence ID" value="EFJ51727.1"/>
    <property type="molecule type" value="Genomic_DNA"/>
</dbReference>
<name>D8TLG1_VOLCA</name>
<dbReference type="KEGG" id="vcn:VOLCADRAFT_103363"/>
<feature type="compositionally biased region" description="Basic and acidic residues" evidence="1">
    <location>
        <begin position="1"/>
        <end position="10"/>
    </location>
</feature>
<proteinExistence type="predicted"/>
<gene>
    <name evidence="2" type="ORF">VOLCADRAFT_103363</name>
</gene>
<keyword evidence="3" id="KW-1185">Reference proteome</keyword>
<evidence type="ECO:0000256" key="1">
    <source>
        <dbReference type="SAM" id="MobiDB-lite"/>
    </source>
</evidence>
<dbReference type="InParanoid" id="D8TLG1"/>
<feature type="compositionally biased region" description="Gly residues" evidence="1">
    <location>
        <begin position="93"/>
        <end position="107"/>
    </location>
</feature>
<dbReference type="GeneID" id="9620243"/>
<reference evidence="2 3" key="1">
    <citation type="journal article" date="2010" name="Science">
        <title>Genomic analysis of organismal complexity in the multicellular green alga Volvox carteri.</title>
        <authorList>
            <person name="Prochnik S.E."/>
            <person name="Umen J."/>
            <person name="Nedelcu A.M."/>
            <person name="Hallmann A."/>
            <person name="Miller S.M."/>
            <person name="Nishii I."/>
            <person name="Ferris P."/>
            <person name="Kuo A."/>
            <person name="Mitros T."/>
            <person name="Fritz-Laylin L.K."/>
            <person name="Hellsten U."/>
            <person name="Chapman J."/>
            <person name="Simakov O."/>
            <person name="Rensing S.A."/>
            <person name="Terry A."/>
            <person name="Pangilinan J."/>
            <person name="Kapitonov V."/>
            <person name="Jurka J."/>
            <person name="Salamov A."/>
            <person name="Shapiro H."/>
            <person name="Schmutz J."/>
            <person name="Grimwood J."/>
            <person name="Lindquist E."/>
            <person name="Lucas S."/>
            <person name="Grigoriev I.V."/>
            <person name="Schmitt R."/>
            <person name="Kirk D."/>
            <person name="Rokhsar D.S."/>
        </authorList>
    </citation>
    <scope>NUCLEOTIDE SEQUENCE [LARGE SCALE GENOMIC DNA]</scope>
    <source>
        <strain evidence="3">f. Nagariensis / Eve</strain>
    </source>
</reference>
<feature type="compositionally biased region" description="Low complexity" evidence="1">
    <location>
        <begin position="70"/>
        <end position="85"/>
    </location>
</feature>
<dbReference type="Proteomes" id="UP000001058">
    <property type="component" value="Unassembled WGS sequence"/>
</dbReference>
<feature type="region of interest" description="Disordered" evidence="1">
    <location>
        <begin position="1"/>
        <end position="30"/>
    </location>
</feature>
<feature type="region of interest" description="Disordered" evidence="1">
    <location>
        <begin position="47"/>
        <end position="140"/>
    </location>
</feature>
<evidence type="ECO:0000313" key="3">
    <source>
        <dbReference type="Proteomes" id="UP000001058"/>
    </source>
</evidence>
<evidence type="ECO:0000313" key="2">
    <source>
        <dbReference type="EMBL" id="EFJ51727.1"/>
    </source>
</evidence>